<gene>
    <name evidence="1" type="ORF">DEBURN_LOCUS7393</name>
</gene>
<dbReference type="AlphaFoldDB" id="A0A9N9FRN3"/>
<dbReference type="EMBL" id="CAJVPK010000886">
    <property type="protein sequence ID" value="CAG8557047.1"/>
    <property type="molecule type" value="Genomic_DNA"/>
</dbReference>
<evidence type="ECO:0000313" key="2">
    <source>
        <dbReference type="Proteomes" id="UP000789706"/>
    </source>
</evidence>
<keyword evidence="2" id="KW-1185">Reference proteome</keyword>
<organism evidence="1 2">
    <name type="scientific">Diversispora eburnea</name>
    <dbReference type="NCBI Taxonomy" id="1213867"/>
    <lineage>
        <taxon>Eukaryota</taxon>
        <taxon>Fungi</taxon>
        <taxon>Fungi incertae sedis</taxon>
        <taxon>Mucoromycota</taxon>
        <taxon>Glomeromycotina</taxon>
        <taxon>Glomeromycetes</taxon>
        <taxon>Diversisporales</taxon>
        <taxon>Diversisporaceae</taxon>
        <taxon>Diversispora</taxon>
    </lineage>
</organism>
<name>A0A9N9FRN3_9GLOM</name>
<protein>
    <submittedName>
        <fullName evidence="1">977_t:CDS:1</fullName>
    </submittedName>
</protein>
<sequence length="274" mass="32588">MPITDVTKSHSPSSSETVIFQPLNIPGAFPKPDVRQTYLIKKYFIIWQKNVKKIKENKMKASNIRIYNIKLSVFSTWMRLLKERKLIKSLIRGESSQFKIINEILEPIPILKSSRVERRKTRFNKKLRFNEQKQVHIFEPIKNDPICYIDENMELDETEDNDDKSSIDMKLYNLDDAENRLMDIEKDSLKEIAFLDRQVNQDMMIEVDSKVLNGLKGIKGINRMTAQEFAKFYEQKYLKYAKRKKNSVWKDALRMYRFGSFESKERQKKLLCLI</sequence>
<proteinExistence type="predicted"/>
<evidence type="ECO:0000313" key="1">
    <source>
        <dbReference type="EMBL" id="CAG8557047.1"/>
    </source>
</evidence>
<accession>A0A9N9FRN3</accession>
<comment type="caution">
    <text evidence="1">The sequence shown here is derived from an EMBL/GenBank/DDBJ whole genome shotgun (WGS) entry which is preliminary data.</text>
</comment>
<reference evidence="1" key="1">
    <citation type="submission" date="2021-06" db="EMBL/GenBank/DDBJ databases">
        <authorList>
            <person name="Kallberg Y."/>
            <person name="Tangrot J."/>
            <person name="Rosling A."/>
        </authorList>
    </citation>
    <scope>NUCLEOTIDE SEQUENCE</scope>
    <source>
        <strain evidence="1">AZ414A</strain>
    </source>
</reference>
<dbReference type="Proteomes" id="UP000789706">
    <property type="component" value="Unassembled WGS sequence"/>
</dbReference>
<dbReference type="OrthoDB" id="2362660at2759"/>